<dbReference type="PIRSF" id="PIRSF019217">
    <property type="entry name" value="Acetone_carboxlyase_gsu"/>
    <property type="match status" value="1"/>
</dbReference>
<keyword evidence="2" id="KW-1185">Reference proteome</keyword>
<accession>A0AAD3RUX3</accession>
<proteinExistence type="predicted"/>
<evidence type="ECO:0000313" key="2">
    <source>
        <dbReference type="Proteomes" id="UP001143349"/>
    </source>
</evidence>
<name>A0AAD3RUX3_9RHOB</name>
<sequence length="166" mass="19821">MAYTKAKIKDLVDGKIDRDTLHNMLSTPKDRERFQIYLEILQEQVEWDDPIILPLGPKLYIVQRKSDKKWVIRSQAGHDFCDWDQNWKLYARVRVRSTPQQMEEIYPRLMAPSPDWQVIREYFCPLSGDLLEVEAPTPWYPVIHDFEPDIETFYKDWLGLPVPERA</sequence>
<dbReference type="RefSeq" id="WP_010394643.1">
    <property type="nucleotide sequence ID" value="NZ_BSFH01000032.1"/>
</dbReference>
<comment type="caution">
    <text evidence="1">The sequence shown here is derived from an EMBL/GenBank/DDBJ whole genome shotgun (WGS) entry which is preliminary data.</text>
</comment>
<gene>
    <name evidence="1" type="ORF">GCM10017635_25700</name>
</gene>
<dbReference type="EMBL" id="BSFH01000032">
    <property type="protein sequence ID" value="GLK65099.1"/>
    <property type="molecule type" value="Genomic_DNA"/>
</dbReference>
<dbReference type="Pfam" id="PF08882">
    <property type="entry name" value="Acetone_carb_G"/>
    <property type="match status" value="1"/>
</dbReference>
<reference evidence="1" key="1">
    <citation type="journal article" date="2014" name="Int. J. Syst. Evol. Microbiol.">
        <title>Complete genome sequence of Corynebacterium casei LMG S-19264T (=DSM 44701T), isolated from a smear-ripened cheese.</title>
        <authorList>
            <consortium name="US DOE Joint Genome Institute (JGI-PGF)"/>
            <person name="Walter F."/>
            <person name="Albersmeier A."/>
            <person name="Kalinowski J."/>
            <person name="Ruckert C."/>
        </authorList>
    </citation>
    <scope>NUCLEOTIDE SEQUENCE</scope>
    <source>
        <strain evidence="1">VKM B-2222</strain>
    </source>
</reference>
<dbReference type="Proteomes" id="UP001143349">
    <property type="component" value="Unassembled WGS sequence"/>
</dbReference>
<organism evidence="1 2">
    <name type="scientific">Paracoccus kondratievae</name>
    <dbReference type="NCBI Taxonomy" id="135740"/>
    <lineage>
        <taxon>Bacteria</taxon>
        <taxon>Pseudomonadati</taxon>
        <taxon>Pseudomonadota</taxon>
        <taxon>Alphaproteobacteria</taxon>
        <taxon>Rhodobacterales</taxon>
        <taxon>Paracoccaceae</taxon>
        <taxon>Paracoccus</taxon>
    </lineage>
</organism>
<dbReference type="AlphaFoldDB" id="A0AAD3RUX3"/>
<dbReference type="InterPro" id="IPR016750">
    <property type="entry name" value="Aceto_COase_bsu/gsu"/>
</dbReference>
<protein>
    <submittedName>
        <fullName evidence="1">Acetone carboxylase subunit gamma</fullName>
    </submittedName>
</protein>
<reference evidence="1" key="2">
    <citation type="submission" date="2023-01" db="EMBL/GenBank/DDBJ databases">
        <authorList>
            <person name="Sun Q."/>
            <person name="Evtushenko L."/>
        </authorList>
    </citation>
    <scope>NUCLEOTIDE SEQUENCE</scope>
    <source>
        <strain evidence="1">VKM B-2222</strain>
    </source>
</reference>
<evidence type="ECO:0000313" key="1">
    <source>
        <dbReference type="EMBL" id="GLK65099.1"/>
    </source>
</evidence>